<evidence type="ECO:0000256" key="2">
    <source>
        <dbReference type="ARBA" id="ARBA00012438"/>
    </source>
</evidence>
<gene>
    <name evidence="12" type="ORF">JHE00_22145</name>
</gene>
<dbReference type="InterPro" id="IPR003594">
    <property type="entry name" value="HATPase_dom"/>
</dbReference>
<dbReference type="GO" id="GO:0046983">
    <property type="term" value="F:protein dimerization activity"/>
    <property type="evidence" value="ECO:0007669"/>
    <property type="project" value="InterPro"/>
</dbReference>
<protein>
    <recommendedName>
        <fullName evidence="2">histidine kinase</fullName>
        <ecNumber evidence="2">2.7.13.3</ecNumber>
    </recommendedName>
</protein>
<dbReference type="GO" id="GO:0016020">
    <property type="term" value="C:membrane"/>
    <property type="evidence" value="ECO:0007669"/>
    <property type="project" value="InterPro"/>
</dbReference>
<keyword evidence="13" id="KW-1185">Reference proteome</keyword>
<dbReference type="AlphaFoldDB" id="A0A934QV25"/>
<evidence type="ECO:0000256" key="1">
    <source>
        <dbReference type="ARBA" id="ARBA00000085"/>
    </source>
</evidence>
<dbReference type="GO" id="GO:0000155">
    <property type="term" value="F:phosphorelay sensor kinase activity"/>
    <property type="evidence" value="ECO:0007669"/>
    <property type="project" value="InterPro"/>
</dbReference>
<keyword evidence="10" id="KW-1133">Transmembrane helix</keyword>
<keyword evidence="8" id="KW-0902">Two-component regulatory system</keyword>
<dbReference type="PANTHER" id="PTHR24421:SF10">
    <property type="entry name" value="NITRATE_NITRITE SENSOR PROTEIN NARQ"/>
    <property type="match status" value="1"/>
</dbReference>
<keyword evidence="7" id="KW-0067">ATP-binding</keyword>
<proteinExistence type="predicted"/>
<keyword evidence="4" id="KW-0808">Transferase</keyword>
<organism evidence="12 13">
    <name type="scientific">Prauserella cavernicola</name>
    <dbReference type="NCBI Taxonomy" id="2800127"/>
    <lineage>
        <taxon>Bacteria</taxon>
        <taxon>Bacillati</taxon>
        <taxon>Actinomycetota</taxon>
        <taxon>Actinomycetes</taxon>
        <taxon>Pseudonocardiales</taxon>
        <taxon>Pseudonocardiaceae</taxon>
        <taxon>Prauserella</taxon>
    </lineage>
</organism>
<evidence type="ECO:0000256" key="10">
    <source>
        <dbReference type="SAM" id="Phobius"/>
    </source>
</evidence>
<dbReference type="Pfam" id="PF02518">
    <property type="entry name" value="HATPase_c"/>
    <property type="match status" value="1"/>
</dbReference>
<dbReference type="Gene3D" id="1.20.5.1930">
    <property type="match status" value="1"/>
</dbReference>
<feature type="transmembrane region" description="Helical" evidence="10">
    <location>
        <begin position="132"/>
        <end position="151"/>
    </location>
</feature>
<evidence type="ECO:0000313" key="13">
    <source>
        <dbReference type="Proteomes" id="UP000635245"/>
    </source>
</evidence>
<comment type="caution">
    <text evidence="12">The sequence shown here is derived from an EMBL/GenBank/DDBJ whole genome shotgun (WGS) entry which is preliminary data.</text>
</comment>
<dbReference type="EC" id="2.7.13.3" evidence="2"/>
<dbReference type="InterPro" id="IPR036890">
    <property type="entry name" value="HATPase_C_sf"/>
</dbReference>
<feature type="transmembrane region" description="Helical" evidence="10">
    <location>
        <begin position="52"/>
        <end position="73"/>
    </location>
</feature>
<dbReference type="EMBL" id="JAENJH010000005">
    <property type="protein sequence ID" value="MBK1787035.1"/>
    <property type="molecule type" value="Genomic_DNA"/>
</dbReference>
<feature type="transmembrane region" description="Helical" evidence="10">
    <location>
        <begin position="171"/>
        <end position="196"/>
    </location>
</feature>
<keyword evidence="10" id="KW-0472">Membrane</keyword>
<feature type="domain" description="Histidine kinase/HSP90-like ATPase" evidence="11">
    <location>
        <begin position="338"/>
        <end position="432"/>
    </location>
</feature>
<dbReference type="Proteomes" id="UP000635245">
    <property type="component" value="Unassembled WGS sequence"/>
</dbReference>
<evidence type="ECO:0000259" key="11">
    <source>
        <dbReference type="SMART" id="SM00387"/>
    </source>
</evidence>
<reference evidence="12" key="1">
    <citation type="submission" date="2020-12" db="EMBL/GenBank/DDBJ databases">
        <title>Prauserella sp. ASG 168, a novel actinomycete isolated from cave rock.</title>
        <authorList>
            <person name="Suriyachadkun C."/>
        </authorList>
    </citation>
    <scope>NUCLEOTIDE SEQUENCE</scope>
    <source>
        <strain evidence="12">ASG 168</strain>
    </source>
</reference>
<keyword evidence="3" id="KW-0597">Phosphoprotein</keyword>
<feature type="compositionally biased region" description="Basic and acidic residues" evidence="9">
    <location>
        <begin position="432"/>
        <end position="447"/>
    </location>
</feature>
<evidence type="ECO:0000256" key="4">
    <source>
        <dbReference type="ARBA" id="ARBA00022679"/>
    </source>
</evidence>
<evidence type="ECO:0000256" key="7">
    <source>
        <dbReference type="ARBA" id="ARBA00022840"/>
    </source>
</evidence>
<dbReference type="Pfam" id="PF07730">
    <property type="entry name" value="HisKA_3"/>
    <property type="match status" value="1"/>
</dbReference>
<dbReference type="InterPro" id="IPR011712">
    <property type="entry name" value="Sig_transdc_His_kin_sub3_dim/P"/>
</dbReference>
<evidence type="ECO:0000256" key="3">
    <source>
        <dbReference type="ARBA" id="ARBA00022553"/>
    </source>
</evidence>
<dbReference type="GO" id="GO:0005524">
    <property type="term" value="F:ATP binding"/>
    <property type="evidence" value="ECO:0007669"/>
    <property type="project" value="UniProtKB-KW"/>
</dbReference>
<evidence type="ECO:0000256" key="5">
    <source>
        <dbReference type="ARBA" id="ARBA00022741"/>
    </source>
</evidence>
<evidence type="ECO:0000256" key="6">
    <source>
        <dbReference type="ARBA" id="ARBA00022777"/>
    </source>
</evidence>
<feature type="transmembrane region" description="Helical" evidence="10">
    <location>
        <begin position="29"/>
        <end position="46"/>
    </location>
</feature>
<dbReference type="Pfam" id="PF23539">
    <property type="entry name" value="DUF7134"/>
    <property type="match status" value="1"/>
</dbReference>
<dbReference type="CDD" id="cd16917">
    <property type="entry name" value="HATPase_UhpB-NarQ-NarX-like"/>
    <property type="match status" value="1"/>
</dbReference>
<dbReference type="InterPro" id="IPR050482">
    <property type="entry name" value="Sensor_HK_TwoCompSys"/>
</dbReference>
<feature type="transmembrane region" description="Helical" evidence="10">
    <location>
        <begin position="80"/>
        <end position="97"/>
    </location>
</feature>
<dbReference type="InterPro" id="IPR055558">
    <property type="entry name" value="DUF7134"/>
</dbReference>
<evidence type="ECO:0000313" key="12">
    <source>
        <dbReference type="EMBL" id="MBK1787035.1"/>
    </source>
</evidence>
<dbReference type="SMART" id="SM00387">
    <property type="entry name" value="HATPase_c"/>
    <property type="match status" value="1"/>
</dbReference>
<feature type="region of interest" description="Disordered" evidence="9">
    <location>
        <begin position="410"/>
        <end position="447"/>
    </location>
</feature>
<dbReference type="SUPFAM" id="SSF55874">
    <property type="entry name" value="ATPase domain of HSP90 chaperone/DNA topoisomerase II/histidine kinase"/>
    <property type="match status" value="1"/>
</dbReference>
<comment type="catalytic activity">
    <reaction evidence="1">
        <text>ATP + protein L-histidine = ADP + protein N-phospho-L-histidine.</text>
        <dbReference type="EC" id="2.7.13.3"/>
    </reaction>
</comment>
<dbReference type="RefSeq" id="WP_200321140.1">
    <property type="nucleotide sequence ID" value="NZ_JAENJH010000005.1"/>
</dbReference>
<accession>A0A934QV25</accession>
<evidence type="ECO:0000256" key="9">
    <source>
        <dbReference type="SAM" id="MobiDB-lite"/>
    </source>
</evidence>
<evidence type="ECO:0000256" key="8">
    <source>
        <dbReference type="ARBA" id="ARBA00023012"/>
    </source>
</evidence>
<feature type="transmembrane region" description="Helical" evidence="10">
    <location>
        <begin position="103"/>
        <end position="120"/>
    </location>
</feature>
<dbReference type="PANTHER" id="PTHR24421">
    <property type="entry name" value="NITRATE/NITRITE SENSOR PROTEIN NARX-RELATED"/>
    <property type="match status" value="1"/>
</dbReference>
<keyword evidence="10" id="KW-0812">Transmembrane</keyword>
<keyword evidence="5" id="KW-0547">Nucleotide-binding</keyword>
<dbReference type="Gene3D" id="3.30.565.10">
    <property type="entry name" value="Histidine kinase-like ATPase, C-terminal domain"/>
    <property type="match status" value="1"/>
</dbReference>
<name>A0A934QV25_9PSEU</name>
<keyword evidence="6 12" id="KW-0418">Kinase</keyword>
<sequence>MERVEATPEQDWSQWRRPRPEPAVQRSDIGVALSVLVAAVEMIVLVNSMGMFAFGTAPVLVEQLAWCVVLSLPLVLRRRYPIAVVLVVGLVFILAQARAIGDNLIPSIALFIAIYSVGAWEQNRTAARWVRIGLIAAMFVWLGANVVWSLAQPVPDFPGAAGPLDPVLASVLYNVGFNLMFFLSAYYFGSMAWLAVRRQAELSARAEQLRLSHEQNTRGAIVAERVRIARDLHDVVAHHVSVMGIQAGAARRVLDRDPELASEALRTVEQTARTAIGELRGLLGVLRNDAEGSGEPSLESHPASPGLDQLSELVATAESAGLEVVHGVYGDPRPVPEGVALSAYRVVQEALTNVVKHAGARTVDVRVRYLRSALEVEVSDDGRARAGGSAPGGGFGLVGMRERVAVHGGELEAGPRQASPGYRVRASLPFGRPDEQSTKDSEELPAT</sequence>